<dbReference type="EMBL" id="QKVK01000002">
    <property type="protein sequence ID" value="PZF77732.1"/>
    <property type="molecule type" value="Genomic_DNA"/>
</dbReference>
<dbReference type="GO" id="GO:0003677">
    <property type="term" value="F:DNA binding"/>
    <property type="evidence" value="ECO:0007669"/>
    <property type="project" value="UniProtKB-KW"/>
</dbReference>
<evidence type="ECO:0000256" key="3">
    <source>
        <dbReference type="ARBA" id="ARBA00023082"/>
    </source>
</evidence>
<evidence type="ECO:0000259" key="7">
    <source>
        <dbReference type="Pfam" id="PF04542"/>
    </source>
</evidence>
<dbReference type="SUPFAM" id="SSF88946">
    <property type="entry name" value="Sigma2 domain of RNA polymerase sigma factors"/>
    <property type="match status" value="1"/>
</dbReference>
<dbReference type="Proteomes" id="UP000248795">
    <property type="component" value="Unassembled WGS sequence"/>
</dbReference>
<dbReference type="Pfam" id="PF04542">
    <property type="entry name" value="Sigma70_r2"/>
    <property type="match status" value="1"/>
</dbReference>
<sequence length="187" mass="20278">MTDAGLLEAAAGGSHAAFAEIASRHYQPVYRLVWRMTNGGADAEDVAQEAFLKLWRNPGQVREAAALKGWLMRVAANAVIDRSRRPRGTPLEEAPEVADPQARPDAPLDRAQAARLVDSRIAALPERQRLALSLVYFEGLTNIEAAAVLEVSVDALESLLSRARRGLKDSLSAEWRELLGGLAETGQ</sequence>
<proteinExistence type="inferred from homology"/>
<keyword evidence="2" id="KW-0805">Transcription regulation</keyword>
<keyword evidence="4" id="KW-0238">DNA-binding</keyword>
<dbReference type="InterPro" id="IPR039425">
    <property type="entry name" value="RNA_pol_sigma-70-like"/>
</dbReference>
<dbReference type="GO" id="GO:0016987">
    <property type="term" value="F:sigma factor activity"/>
    <property type="evidence" value="ECO:0007669"/>
    <property type="project" value="UniProtKB-KW"/>
</dbReference>
<evidence type="ECO:0000259" key="8">
    <source>
        <dbReference type="Pfam" id="PF08281"/>
    </source>
</evidence>
<dbReference type="InterPro" id="IPR014284">
    <property type="entry name" value="RNA_pol_sigma-70_dom"/>
</dbReference>
<evidence type="ECO:0000256" key="5">
    <source>
        <dbReference type="ARBA" id="ARBA00023163"/>
    </source>
</evidence>
<dbReference type="PANTHER" id="PTHR43133:SF8">
    <property type="entry name" value="RNA POLYMERASE SIGMA FACTOR HI_1459-RELATED"/>
    <property type="match status" value="1"/>
</dbReference>
<dbReference type="InterPro" id="IPR013249">
    <property type="entry name" value="RNA_pol_sigma70_r4_t2"/>
</dbReference>
<reference evidence="10" key="1">
    <citation type="submission" date="2018-06" db="EMBL/GenBank/DDBJ databases">
        <title>Aestuariibacter litoralis strain KCTC 52945T.</title>
        <authorList>
            <person name="Li X."/>
            <person name="Salam N."/>
            <person name="Li J.-L."/>
            <person name="Chen Y.-M."/>
            <person name="Yang Z.-W."/>
            <person name="Zhang L.-Y."/>
            <person name="Han M.-X."/>
            <person name="Xiao M."/>
            <person name="Li W.-J."/>
        </authorList>
    </citation>
    <scope>NUCLEOTIDE SEQUENCE [LARGE SCALE GENOMIC DNA]</scope>
    <source>
        <strain evidence="10">KCTC 52945</strain>
    </source>
</reference>
<keyword evidence="5" id="KW-0804">Transcription</keyword>
<protein>
    <submittedName>
        <fullName evidence="9">RNA polymerase sigma-70 factor</fullName>
    </submittedName>
</protein>
<gene>
    <name evidence="9" type="ORF">DK847_04680</name>
</gene>
<comment type="similarity">
    <text evidence="1">Belongs to the sigma-70 factor family. ECF subfamily.</text>
</comment>
<comment type="caution">
    <text evidence="9">The sequence shown here is derived from an EMBL/GenBank/DDBJ whole genome shotgun (WGS) entry which is preliminary data.</text>
</comment>
<feature type="region of interest" description="Disordered" evidence="6">
    <location>
        <begin position="85"/>
        <end position="105"/>
    </location>
</feature>
<dbReference type="Pfam" id="PF08281">
    <property type="entry name" value="Sigma70_r4_2"/>
    <property type="match status" value="1"/>
</dbReference>
<dbReference type="PANTHER" id="PTHR43133">
    <property type="entry name" value="RNA POLYMERASE ECF-TYPE SIGMA FACTO"/>
    <property type="match status" value="1"/>
</dbReference>
<dbReference type="InterPro" id="IPR036388">
    <property type="entry name" value="WH-like_DNA-bd_sf"/>
</dbReference>
<dbReference type="NCBIfam" id="TIGR02937">
    <property type="entry name" value="sigma70-ECF"/>
    <property type="match status" value="1"/>
</dbReference>
<name>A0A2W2AVJ7_9HYPH</name>
<evidence type="ECO:0000256" key="2">
    <source>
        <dbReference type="ARBA" id="ARBA00023015"/>
    </source>
</evidence>
<feature type="domain" description="RNA polymerase sigma factor 70 region 4 type 2" evidence="8">
    <location>
        <begin position="116"/>
        <end position="165"/>
    </location>
</feature>
<accession>A0A2W2AVJ7</accession>
<organism evidence="9 10">
    <name type="scientific">Aestuariivirga litoralis</name>
    <dbReference type="NCBI Taxonomy" id="2650924"/>
    <lineage>
        <taxon>Bacteria</taxon>
        <taxon>Pseudomonadati</taxon>
        <taxon>Pseudomonadota</taxon>
        <taxon>Alphaproteobacteria</taxon>
        <taxon>Hyphomicrobiales</taxon>
        <taxon>Aestuariivirgaceae</taxon>
        <taxon>Aestuariivirga</taxon>
    </lineage>
</organism>
<evidence type="ECO:0000256" key="1">
    <source>
        <dbReference type="ARBA" id="ARBA00010641"/>
    </source>
</evidence>
<dbReference type="CDD" id="cd06171">
    <property type="entry name" value="Sigma70_r4"/>
    <property type="match status" value="1"/>
</dbReference>
<keyword evidence="10" id="KW-1185">Reference proteome</keyword>
<evidence type="ECO:0000256" key="6">
    <source>
        <dbReference type="SAM" id="MobiDB-lite"/>
    </source>
</evidence>
<evidence type="ECO:0000313" key="9">
    <source>
        <dbReference type="EMBL" id="PZF77732.1"/>
    </source>
</evidence>
<dbReference type="Gene3D" id="1.10.1740.10">
    <property type="match status" value="1"/>
</dbReference>
<dbReference type="InterPro" id="IPR013325">
    <property type="entry name" value="RNA_pol_sigma_r2"/>
</dbReference>
<keyword evidence="3" id="KW-0731">Sigma factor</keyword>
<dbReference type="InterPro" id="IPR007627">
    <property type="entry name" value="RNA_pol_sigma70_r2"/>
</dbReference>
<evidence type="ECO:0000313" key="10">
    <source>
        <dbReference type="Proteomes" id="UP000248795"/>
    </source>
</evidence>
<feature type="domain" description="RNA polymerase sigma-70 region 2" evidence="7">
    <location>
        <begin position="23"/>
        <end position="85"/>
    </location>
</feature>
<evidence type="ECO:0000256" key="4">
    <source>
        <dbReference type="ARBA" id="ARBA00023125"/>
    </source>
</evidence>
<dbReference type="InterPro" id="IPR013324">
    <property type="entry name" value="RNA_pol_sigma_r3/r4-like"/>
</dbReference>
<dbReference type="GO" id="GO:0006352">
    <property type="term" value="P:DNA-templated transcription initiation"/>
    <property type="evidence" value="ECO:0007669"/>
    <property type="project" value="InterPro"/>
</dbReference>
<dbReference type="AlphaFoldDB" id="A0A2W2AVJ7"/>
<dbReference type="SUPFAM" id="SSF88659">
    <property type="entry name" value="Sigma3 and sigma4 domains of RNA polymerase sigma factors"/>
    <property type="match status" value="1"/>
</dbReference>
<dbReference type="Gene3D" id="1.10.10.10">
    <property type="entry name" value="Winged helix-like DNA-binding domain superfamily/Winged helix DNA-binding domain"/>
    <property type="match status" value="1"/>
</dbReference>